<dbReference type="PANTHER" id="PTHR43876">
    <property type="entry name" value="UBIQUINONE BIOSYNTHESIS MONOOXYGENASE COQ6, MITOCHONDRIAL"/>
    <property type="match status" value="1"/>
</dbReference>
<dbReference type="Proteomes" id="UP000249299">
    <property type="component" value="Unassembled WGS sequence"/>
</dbReference>
<dbReference type="InterPro" id="IPR036188">
    <property type="entry name" value="FAD/NAD-bd_sf"/>
</dbReference>
<dbReference type="PANTHER" id="PTHR43876:SF7">
    <property type="entry name" value="UBIQUINONE BIOSYNTHESIS MONOOXYGENASE COQ6, MITOCHONDRIAL"/>
    <property type="match status" value="1"/>
</dbReference>
<comment type="caution">
    <text evidence="2">The sequence shown here is derived from an EMBL/GenBank/DDBJ whole genome shotgun (WGS) entry which is preliminary data.</text>
</comment>
<protein>
    <recommendedName>
        <fullName evidence="1">FAD-binding domain-containing protein</fullName>
    </recommendedName>
</protein>
<sequence>MRETMADVVIVGAGVGGTLTAALLHRQGLDVTLIDARHPCPPTFKCEFVGKDQAERLRRMGFLDLVAAHSTPITRVTDAWMGTAVSTGPTEHYGILYHDLVNLLRGALPEAIDFRTARVTSISTGDDGPTVELDQGETLRPKLVVLTTGHAPKLLTRLGLTRNIVSPSHSVSLGMTIEATEAAGFSFQDMTYWGDREDSDIALATFFPVAEGMRLNVFAYWTGDDPRIAEIADAPAEALFRLMPGLKQVTGDFRVTGRIDRFALNLYRTEGPALPGIVLTGDAYSAVCPTTGTGLTKVLNDVEILAGTYAAKWLEAGAISAEDIAQFYGDERKRKVDAETAALTMRMRRTAKDTALKWRLRRTARRLKRRVWKEAAVRLKRVA</sequence>
<organism evidence="2 3">
    <name type="scientific">Rhodobium orientis</name>
    <dbReference type="NCBI Taxonomy" id="34017"/>
    <lineage>
        <taxon>Bacteria</taxon>
        <taxon>Pseudomonadati</taxon>
        <taxon>Pseudomonadota</taxon>
        <taxon>Alphaproteobacteria</taxon>
        <taxon>Hyphomicrobiales</taxon>
        <taxon>Rhodobiaceae</taxon>
        <taxon>Rhodobium</taxon>
    </lineage>
</organism>
<dbReference type="SUPFAM" id="SSF51905">
    <property type="entry name" value="FAD/NAD(P)-binding domain"/>
    <property type="match status" value="1"/>
</dbReference>
<dbReference type="OrthoDB" id="7907296at2"/>
<reference evidence="2 3" key="1">
    <citation type="submission" date="2017-07" db="EMBL/GenBank/DDBJ databases">
        <title>Draft Genome Sequences of Select Purple Nonsulfur Bacteria.</title>
        <authorList>
            <person name="Lasarre B."/>
            <person name="Mckinlay J.B."/>
        </authorList>
    </citation>
    <scope>NUCLEOTIDE SEQUENCE [LARGE SCALE GENOMIC DNA]</scope>
    <source>
        <strain evidence="2 3">DSM 11290</strain>
    </source>
</reference>
<keyword evidence="3" id="KW-1185">Reference proteome</keyword>
<evidence type="ECO:0000313" key="3">
    <source>
        <dbReference type="Proteomes" id="UP000249299"/>
    </source>
</evidence>
<evidence type="ECO:0000313" key="2">
    <source>
        <dbReference type="EMBL" id="RAI27431.1"/>
    </source>
</evidence>
<feature type="domain" description="FAD-binding" evidence="1">
    <location>
        <begin position="6"/>
        <end position="311"/>
    </location>
</feature>
<dbReference type="GO" id="GO:0071949">
    <property type="term" value="F:FAD binding"/>
    <property type="evidence" value="ECO:0007669"/>
    <property type="project" value="InterPro"/>
</dbReference>
<evidence type="ECO:0000259" key="1">
    <source>
        <dbReference type="Pfam" id="PF01494"/>
    </source>
</evidence>
<dbReference type="InterPro" id="IPR002938">
    <property type="entry name" value="FAD-bd"/>
</dbReference>
<dbReference type="EMBL" id="NPEV01000018">
    <property type="protein sequence ID" value="RAI27431.1"/>
    <property type="molecule type" value="Genomic_DNA"/>
</dbReference>
<proteinExistence type="predicted"/>
<name>A0A327JMZ6_9HYPH</name>
<dbReference type="Pfam" id="PF01494">
    <property type="entry name" value="FAD_binding_3"/>
    <property type="match status" value="1"/>
</dbReference>
<dbReference type="PRINTS" id="PR00420">
    <property type="entry name" value="RNGMNOXGNASE"/>
</dbReference>
<dbReference type="AlphaFoldDB" id="A0A327JMZ6"/>
<accession>A0A327JMZ6</accession>
<dbReference type="InterPro" id="IPR051205">
    <property type="entry name" value="UbiH/COQ6_monooxygenase"/>
</dbReference>
<dbReference type="Gene3D" id="3.50.50.60">
    <property type="entry name" value="FAD/NAD(P)-binding domain"/>
    <property type="match status" value="1"/>
</dbReference>
<gene>
    <name evidence="2" type="ORF">CH339_10075</name>
</gene>